<dbReference type="STRING" id="180088.A0A1J8QDC9"/>
<keyword evidence="1" id="KW-0472">Membrane</keyword>
<keyword evidence="3" id="KW-1185">Reference proteome</keyword>
<comment type="caution">
    <text evidence="2">The sequence shown here is derived from an EMBL/GenBank/DDBJ whole genome shotgun (WGS) entry which is preliminary data.</text>
</comment>
<sequence>MESDAQFDRLQNGASRPTQVIVKDEDARTLIAVVGDRIVAVGTMMTVRLLWAMARRWQLTLVGLAIGPVFVCVVGLQWYMCHVS</sequence>
<gene>
    <name evidence="2" type="ORF">AZE42_11471</name>
</gene>
<evidence type="ECO:0000313" key="2">
    <source>
        <dbReference type="EMBL" id="OJA09772.1"/>
    </source>
</evidence>
<feature type="transmembrane region" description="Helical" evidence="1">
    <location>
        <begin position="59"/>
        <end position="80"/>
    </location>
</feature>
<reference evidence="2 3" key="1">
    <citation type="submission" date="2016-03" db="EMBL/GenBank/DDBJ databases">
        <title>Comparative genomics of the ectomycorrhizal sister species Rhizopogon vinicolor and Rhizopogon vesiculosus (Basidiomycota: Boletales) reveals a divergence of the mating type B locus.</title>
        <authorList>
            <person name="Mujic A.B."/>
            <person name="Kuo A."/>
            <person name="Tritt A."/>
            <person name="Lipzen A."/>
            <person name="Chen C."/>
            <person name="Johnson J."/>
            <person name="Sharma A."/>
            <person name="Barry K."/>
            <person name="Grigoriev I.V."/>
            <person name="Spatafora J.W."/>
        </authorList>
    </citation>
    <scope>NUCLEOTIDE SEQUENCE [LARGE SCALE GENOMIC DNA]</scope>
    <source>
        <strain evidence="2 3">AM-OR11-056</strain>
    </source>
</reference>
<dbReference type="Proteomes" id="UP000183567">
    <property type="component" value="Unassembled WGS sequence"/>
</dbReference>
<keyword evidence="1" id="KW-1133">Transmembrane helix</keyword>
<proteinExistence type="predicted"/>
<dbReference type="OrthoDB" id="3164709at2759"/>
<protein>
    <submittedName>
        <fullName evidence="2">Uncharacterized protein</fullName>
    </submittedName>
</protein>
<evidence type="ECO:0000313" key="3">
    <source>
        <dbReference type="Proteomes" id="UP000183567"/>
    </source>
</evidence>
<feature type="transmembrane region" description="Helical" evidence="1">
    <location>
        <begin position="30"/>
        <end position="52"/>
    </location>
</feature>
<accession>A0A1J8QDC9</accession>
<dbReference type="AlphaFoldDB" id="A0A1J8QDC9"/>
<name>A0A1J8QDC9_9AGAM</name>
<evidence type="ECO:0000256" key="1">
    <source>
        <dbReference type="SAM" id="Phobius"/>
    </source>
</evidence>
<dbReference type="EMBL" id="LVVM01005800">
    <property type="protein sequence ID" value="OJA09772.1"/>
    <property type="molecule type" value="Genomic_DNA"/>
</dbReference>
<keyword evidence="1" id="KW-0812">Transmembrane</keyword>
<organism evidence="2 3">
    <name type="scientific">Rhizopogon vesiculosus</name>
    <dbReference type="NCBI Taxonomy" id="180088"/>
    <lineage>
        <taxon>Eukaryota</taxon>
        <taxon>Fungi</taxon>
        <taxon>Dikarya</taxon>
        <taxon>Basidiomycota</taxon>
        <taxon>Agaricomycotina</taxon>
        <taxon>Agaricomycetes</taxon>
        <taxon>Agaricomycetidae</taxon>
        <taxon>Boletales</taxon>
        <taxon>Suillineae</taxon>
        <taxon>Rhizopogonaceae</taxon>
        <taxon>Rhizopogon</taxon>
    </lineage>
</organism>